<protein>
    <recommendedName>
        <fullName evidence="3">Saposin B-type domain-containing protein</fullName>
    </recommendedName>
</protein>
<accession>A0AA39HMA4</accession>
<dbReference type="InterPro" id="IPR008139">
    <property type="entry name" value="SaposinB_dom"/>
</dbReference>
<evidence type="ECO:0000313" key="4">
    <source>
        <dbReference type="EMBL" id="KAK0408486.1"/>
    </source>
</evidence>
<evidence type="ECO:0000313" key="5">
    <source>
        <dbReference type="Proteomes" id="UP001175271"/>
    </source>
</evidence>
<dbReference type="Proteomes" id="UP001175271">
    <property type="component" value="Unassembled WGS sequence"/>
</dbReference>
<feature type="signal peptide" evidence="2">
    <location>
        <begin position="1"/>
        <end position="16"/>
    </location>
</feature>
<keyword evidence="2" id="KW-0732">Signal</keyword>
<dbReference type="AlphaFoldDB" id="A0AA39HMA4"/>
<keyword evidence="1" id="KW-1015">Disulfide bond</keyword>
<dbReference type="PROSITE" id="PS50015">
    <property type="entry name" value="SAP_B"/>
    <property type="match status" value="1"/>
</dbReference>
<comment type="caution">
    <text evidence="4">The sequence shown here is derived from an EMBL/GenBank/DDBJ whole genome shotgun (WGS) entry which is preliminary data.</text>
</comment>
<evidence type="ECO:0000256" key="2">
    <source>
        <dbReference type="SAM" id="SignalP"/>
    </source>
</evidence>
<organism evidence="4 5">
    <name type="scientific">Steinernema hermaphroditum</name>
    <dbReference type="NCBI Taxonomy" id="289476"/>
    <lineage>
        <taxon>Eukaryota</taxon>
        <taxon>Metazoa</taxon>
        <taxon>Ecdysozoa</taxon>
        <taxon>Nematoda</taxon>
        <taxon>Chromadorea</taxon>
        <taxon>Rhabditida</taxon>
        <taxon>Tylenchina</taxon>
        <taxon>Panagrolaimomorpha</taxon>
        <taxon>Strongyloidoidea</taxon>
        <taxon>Steinernematidae</taxon>
        <taxon>Steinernema</taxon>
    </lineage>
</organism>
<dbReference type="Gene3D" id="1.10.225.10">
    <property type="entry name" value="Saposin-like"/>
    <property type="match status" value="1"/>
</dbReference>
<feature type="domain" description="Saposin B-type" evidence="3">
    <location>
        <begin position="27"/>
        <end position="114"/>
    </location>
</feature>
<sequence length="114" mass="12403">MRTLIALLCLVAAVSAAANLSIWGAIKKVECDICYDIVDDTESWLGKEGEKDEGKIVSKCDKFADHLSKAIAKEVCDKLLKTGFDDIVHHLADPAQEKKDAATVCGDLRACPRK</sequence>
<gene>
    <name evidence="4" type="ORF">QR680_003988</name>
</gene>
<keyword evidence="5" id="KW-1185">Reference proteome</keyword>
<proteinExistence type="predicted"/>
<dbReference type="SUPFAM" id="SSF47862">
    <property type="entry name" value="Saposin"/>
    <property type="match status" value="1"/>
</dbReference>
<evidence type="ECO:0000259" key="3">
    <source>
        <dbReference type="PROSITE" id="PS50015"/>
    </source>
</evidence>
<evidence type="ECO:0000256" key="1">
    <source>
        <dbReference type="ARBA" id="ARBA00023157"/>
    </source>
</evidence>
<feature type="chain" id="PRO_5041349786" description="Saposin B-type domain-containing protein" evidence="2">
    <location>
        <begin position="17"/>
        <end position="114"/>
    </location>
</feature>
<dbReference type="SMART" id="SM00741">
    <property type="entry name" value="SapB"/>
    <property type="match status" value="1"/>
</dbReference>
<reference evidence="4" key="1">
    <citation type="submission" date="2023-06" db="EMBL/GenBank/DDBJ databases">
        <title>Genomic analysis of the entomopathogenic nematode Steinernema hermaphroditum.</title>
        <authorList>
            <person name="Schwarz E.M."/>
            <person name="Heppert J.K."/>
            <person name="Baniya A."/>
            <person name="Schwartz H.T."/>
            <person name="Tan C.-H."/>
            <person name="Antoshechkin I."/>
            <person name="Sternberg P.W."/>
            <person name="Goodrich-Blair H."/>
            <person name="Dillman A.R."/>
        </authorList>
    </citation>
    <scope>NUCLEOTIDE SEQUENCE</scope>
    <source>
        <strain evidence="4">PS9179</strain>
        <tissue evidence="4">Whole animal</tissue>
    </source>
</reference>
<name>A0AA39HMA4_9BILA</name>
<dbReference type="InterPro" id="IPR011001">
    <property type="entry name" value="Saposin-like"/>
</dbReference>
<dbReference type="EMBL" id="JAUCMV010000003">
    <property type="protein sequence ID" value="KAK0408486.1"/>
    <property type="molecule type" value="Genomic_DNA"/>
</dbReference>